<evidence type="ECO:0000256" key="8">
    <source>
        <dbReference type="ARBA" id="ARBA00022927"/>
    </source>
</evidence>
<keyword evidence="3 11" id="KW-0853">WD repeat</keyword>
<evidence type="ECO:0000256" key="12">
    <source>
        <dbReference type="SAM" id="MobiDB-lite"/>
    </source>
</evidence>
<feature type="transmembrane region" description="Helical" evidence="13">
    <location>
        <begin position="393"/>
        <end position="413"/>
    </location>
</feature>
<accession>A0A7S3K3B9</accession>
<evidence type="ECO:0000256" key="5">
    <source>
        <dbReference type="ARBA" id="ARBA00022737"/>
    </source>
</evidence>
<evidence type="ECO:0008006" key="15">
    <source>
        <dbReference type="Google" id="ProtNLM"/>
    </source>
</evidence>
<protein>
    <recommendedName>
        <fullName evidence="15">Anaphase-promoting complex subunit 4 WD40 domain-containing protein</fullName>
    </recommendedName>
</protein>
<keyword evidence="10 13" id="KW-0472">Membrane</keyword>
<comment type="subcellular location">
    <subcellularLocation>
        <location evidence="1">Endoplasmic reticulum membrane</location>
        <topology evidence="1">Single-pass membrane protein</topology>
    </subcellularLocation>
</comment>
<dbReference type="GO" id="GO:0005789">
    <property type="term" value="C:endoplasmic reticulum membrane"/>
    <property type="evidence" value="ECO:0007669"/>
    <property type="project" value="UniProtKB-SubCell"/>
</dbReference>
<keyword evidence="9 13" id="KW-1133">Transmembrane helix</keyword>
<gene>
    <name evidence="14" type="ORF">ALAG00032_LOCUS13989</name>
</gene>
<evidence type="ECO:0000256" key="9">
    <source>
        <dbReference type="ARBA" id="ARBA00022989"/>
    </source>
</evidence>
<dbReference type="PANTHER" id="PTHR23284">
    <property type="entry name" value="PROLACTIN REGULATORY ELEMENT BINDING PROTEIN"/>
    <property type="match status" value="1"/>
</dbReference>
<evidence type="ECO:0000313" key="14">
    <source>
        <dbReference type="EMBL" id="CAE0373188.1"/>
    </source>
</evidence>
<evidence type="ECO:0000256" key="11">
    <source>
        <dbReference type="PROSITE-ProRule" id="PRU00221"/>
    </source>
</evidence>
<keyword evidence="5" id="KW-0677">Repeat</keyword>
<dbReference type="GO" id="GO:0003400">
    <property type="term" value="P:regulation of COPII vesicle coating"/>
    <property type="evidence" value="ECO:0007669"/>
    <property type="project" value="TreeGrafter"/>
</dbReference>
<dbReference type="SMART" id="SM00320">
    <property type="entry name" value="WD40"/>
    <property type="match status" value="3"/>
</dbReference>
<evidence type="ECO:0000256" key="6">
    <source>
        <dbReference type="ARBA" id="ARBA00022824"/>
    </source>
</evidence>
<dbReference type="Gene3D" id="2.130.10.10">
    <property type="entry name" value="YVTN repeat-like/Quinoprotein amine dehydrogenase"/>
    <property type="match status" value="1"/>
</dbReference>
<dbReference type="GO" id="GO:0005085">
    <property type="term" value="F:guanyl-nucleotide exchange factor activity"/>
    <property type="evidence" value="ECO:0007669"/>
    <property type="project" value="InterPro"/>
</dbReference>
<dbReference type="PROSITE" id="PS50082">
    <property type="entry name" value="WD_REPEATS_2"/>
    <property type="match status" value="1"/>
</dbReference>
<feature type="region of interest" description="Disordered" evidence="12">
    <location>
        <begin position="267"/>
        <end position="286"/>
    </location>
</feature>
<dbReference type="GO" id="GO:0006888">
    <property type="term" value="P:endoplasmic reticulum to Golgi vesicle-mediated transport"/>
    <property type="evidence" value="ECO:0007669"/>
    <property type="project" value="TreeGrafter"/>
</dbReference>
<feature type="repeat" description="WD" evidence="11">
    <location>
        <begin position="155"/>
        <end position="196"/>
    </location>
</feature>
<dbReference type="GO" id="GO:0015031">
    <property type="term" value="P:protein transport"/>
    <property type="evidence" value="ECO:0007669"/>
    <property type="project" value="UniProtKB-KW"/>
</dbReference>
<dbReference type="InterPro" id="IPR015943">
    <property type="entry name" value="WD40/YVTN_repeat-like_dom_sf"/>
</dbReference>
<keyword evidence="6" id="KW-0256">Endoplasmic reticulum</keyword>
<organism evidence="14">
    <name type="scientific">Aureoumbra lagunensis</name>
    <dbReference type="NCBI Taxonomy" id="44058"/>
    <lineage>
        <taxon>Eukaryota</taxon>
        <taxon>Sar</taxon>
        <taxon>Stramenopiles</taxon>
        <taxon>Ochrophyta</taxon>
        <taxon>Pelagophyceae</taxon>
        <taxon>Pelagomonadales</taxon>
        <taxon>Aureoumbra</taxon>
    </lineage>
</organism>
<proteinExistence type="predicted"/>
<evidence type="ECO:0000256" key="10">
    <source>
        <dbReference type="ARBA" id="ARBA00023136"/>
    </source>
</evidence>
<dbReference type="InterPro" id="IPR001680">
    <property type="entry name" value="WD40_rpt"/>
</dbReference>
<feature type="region of interest" description="Disordered" evidence="12">
    <location>
        <begin position="473"/>
        <end position="535"/>
    </location>
</feature>
<dbReference type="Pfam" id="PF00400">
    <property type="entry name" value="WD40"/>
    <property type="match status" value="2"/>
</dbReference>
<keyword evidence="8" id="KW-0653">Protein transport</keyword>
<evidence type="ECO:0000256" key="4">
    <source>
        <dbReference type="ARBA" id="ARBA00022692"/>
    </source>
</evidence>
<keyword evidence="7" id="KW-0931">ER-Golgi transport</keyword>
<dbReference type="SUPFAM" id="SSF50978">
    <property type="entry name" value="WD40 repeat-like"/>
    <property type="match status" value="1"/>
</dbReference>
<keyword evidence="4 13" id="KW-0812">Transmembrane</keyword>
<name>A0A7S3K3B9_9STRA</name>
<feature type="compositionally biased region" description="Polar residues" evidence="12">
    <location>
        <begin position="268"/>
        <end position="286"/>
    </location>
</feature>
<evidence type="ECO:0000256" key="3">
    <source>
        <dbReference type="ARBA" id="ARBA00022574"/>
    </source>
</evidence>
<evidence type="ECO:0000256" key="13">
    <source>
        <dbReference type="SAM" id="Phobius"/>
    </source>
</evidence>
<reference evidence="14" key="1">
    <citation type="submission" date="2021-01" db="EMBL/GenBank/DDBJ databases">
        <authorList>
            <person name="Corre E."/>
            <person name="Pelletier E."/>
            <person name="Niang G."/>
            <person name="Scheremetjew M."/>
            <person name="Finn R."/>
            <person name="Kale V."/>
            <person name="Holt S."/>
            <person name="Cochrane G."/>
            <person name="Meng A."/>
            <person name="Brown T."/>
            <person name="Cohen L."/>
        </authorList>
    </citation>
    <scope>NUCLEOTIDE SEQUENCE</scope>
    <source>
        <strain evidence="14">CCMP1510</strain>
    </source>
</reference>
<evidence type="ECO:0000256" key="2">
    <source>
        <dbReference type="ARBA" id="ARBA00022448"/>
    </source>
</evidence>
<sequence>MSTSLAELQTRAPIFGLICIKKDNEWLALYCGGGGSSKTGVGNQIAVVRIEEDKLIPEGSMDTGSELGAAMCLLGKDGLIVCFGRKFRGLTLKSKSEILPRFNDVQGDFHETDPCLNGCDVDKQMLATGGDDCKLRLWHFDNETCLQAPMLYKECPGHTAAISDTRFANAGHLVCTSSKDGSCRIWSAASGSCLTICDAKTVTPSSILNAKPKNKRNRRPAPPFKLICRAARFSDDDHCLIALASGSRGAAFAAKWRLVPSSFEEKTVSSNGKQTSHQQNDQGTILPDSNSALLTSKINHVRIVSANPISAVAENGVALALGSVSGQITFADQADLVQLKQTNIKQHDLPITACSFAGDHADIVLTASADYKIIAHKLPTKRIDPSGNGRCCLLTFLALLCFISAAVSAFFVFDLTAHTSFFLSSSSIIAANDNSIDHFASSSQEEYALLHENAPIQHQNSQQEEDIHTMQEEVSATSLHQDDDSPIEEDESTSIAPAAEEEKESALVQEEEQLSKNDVLLEVDDSIVQPRHDEL</sequence>
<keyword evidence="2" id="KW-0813">Transport</keyword>
<evidence type="ECO:0000256" key="1">
    <source>
        <dbReference type="ARBA" id="ARBA00004389"/>
    </source>
</evidence>
<dbReference type="EMBL" id="HBIJ01021576">
    <property type="protein sequence ID" value="CAE0373188.1"/>
    <property type="molecule type" value="Transcribed_RNA"/>
</dbReference>
<dbReference type="AlphaFoldDB" id="A0A7S3K3B9"/>
<dbReference type="PANTHER" id="PTHR23284:SF0">
    <property type="entry name" value="PROLACTIN REGULATORY ELEMENT-BINDING PROTEIN"/>
    <property type="match status" value="1"/>
</dbReference>
<dbReference type="InterPro" id="IPR045260">
    <property type="entry name" value="Sec12-like"/>
</dbReference>
<evidence type="ECO:0000256" key="7">
    <source>
        <dbReference type="ARBA" id="ARBA00022892"/>
    </source>
</evidence>
<dbReference type="InterPro" id="IPR036322">
    <property type="entry name" value="WD40_repeat_dom_sf"/>
</dbReference>
<dbReference type="PROSITE" id="PS50294">
    <property type="entry name" value="WD_REPEATS_REGION"/>
    <property type="match status" value="1"/>
</dbReference>